<evidence type="ECO:0000256" key="1">
    <source>
        <dbReference type="SAM" id="MobiDB-lite"/>
    </source>
</evidence>
<accession>A0A6H0SEQ0</accession>
<dbReference type="AlphaFoldDB" id="A0A6H0SEQ0"/>
<dbReference type="Pfam" id="PF14013">
    <property type="entry name" value="MT0933_antitox"/>
    <property type="match status" value="1"/>
</dbReference>
<sequence length="73" mass="7551">MVGFDDLRGKAEEFAQENPDQVSQGIDQVGDFIDDKTGGKFAEQVDGAQQGANDYVNGLGGGAEGGEGENNEG</sequence>
<evidence type="ECO:0000313" key="3">
    <source>
        <dbReference type="Proteomes" id="UP000502331"/>
    </source>
</evidence>
<dbReference type="EMBL" id="CP032549">
    <property type="protein sequence ID" value="QIV85868.1"/>
    <property type="molecule type" value="Genomic_DNA"/>
</dbReference>
<feature type="compositionally biased region" description="Basic and acidic residues" evidence="1">
    <location>
        <begin position="1"/>
        <end position="13"/>
    </location>
</feature>
<evidence type="ECO:0000313" key="2">
    <source>
        <dbReference type="EMBL" id="QIV85868.1"/>
    </source>
</evidence>
<feature type="region of interest" description="Disordered" evidence="1">
    <location>
        <begin position="1"/>
        <end position="73"/>
    </location>
</feature>
<dbReference type="RefSeq" id="WP_022876471.1">
    <property type="nucleotide sequence ID" value="NZ_CP032549.1"/>
</dbReference>
<dbReference type="Proteomes" id="UP000502331">
    <property type="component" value="Chromosome"/>
</dbReference>
<name>A0A6H0SEQ0_9MICC</name>
<keyword evidence="3" id="KW-1185">Reference proteome</keyword>
<organism evidence="2 3">
    <name type="scientific">Glutamicibacter mishrai</name>
    <dbReference type="NCBI Taxonomy" id="1775880"/>
    <lineage>
        <taxon>Bacteria</taxon>
        <taxon>Bacillati</taxon>
        <taxon>Actinomycetota</taxon>
        <taxon>Actinomycetes</taxon>
        <taxon>Micrococcales</taxon>
        <taxon>Micrococcaceae</taxon>
        <taxon>Glutamicibacter</taxon>
    </lineage>
</organism>
<gene>
    <name evidence="2" type="ORF">D3791_01285</name>
</gene>
<dbReference type="InterPro" id="IPR028037">
    <property type="entry name" value="Antitoxin_Rv0909/MT0933"/>
</dbReference>
<reference evidence="2 3" key="1">
    <citation type="submission" date="2018-09" db="EMBL/GenBank/DDBJ databases">
        <title>Glutamicibacter mishrai S5-52T (LMG 29155T = KCTC 39846T).</title>
        <authorList>
            <person name="Das S.K."/>
        </authorList>
    </citation>
    <scope>NUCLEOTIDE SEQUENCE [LARGE SCALE GENOMIC DNA]</scope>
    <source>
        <strain evidence="2 3">S5-52</strain>
    </source>
</reference>
<protein>
    <submittedName>
        <fullName evidence="2">Antitoxin</fullName>
    </submittedName>
</protein>
<proteinExistence type="predicted"/>